<evidence type="ECO:0000256" key="4">
    <source>
        <dbReference type="ARBA" id="ARBA00023163"/>
    </source>
</evidence>
<comment type="caution">
    <text evidence="7">The sequence shown here is derived from an EMBL/GenBank/DDBJ whole genome shotgun (WGS) entry which is preliminary data.</text>
</comment>
<dbReference type="PRINTS" id="PR00455">
    <property type="entry name" value="HTHTETR"/>
</dbReference>
<proteinExistence type="predicted"/>
<dbReference type="InterPro" id="IPR009057">
    <property type="entry name" value="Homeodomain-like_sf"/>
</dbReference>
<dbReference type="InterPro" id="IPR001647">
    <property type="entry name" value="HTH_TetR"/>
</dbReference>
<dbReference type="Pfam" id="PF00440">
    <property type="entry name" value="TetR_N"/>
    <property type="match status" value="1"/>
</dbReference>
<keyword evidence="1" id="KW-0678">Repressor</keyword>
<dbReference type="PANTHER" id="PTHR30055:SF200">
    <property type="entry name" value="HTH-TYPE TRANSCRIPTIONAL REPRESSOR BDCR"/>
    <property type="match status" value="1"/>
</dbReference>
<evidence type="ECO:0000256" key="3">
    <source>
        <dbReference type="ARBA" id="ARBA00023125"/>
    </source>
</evidence>
<evidence type="ECO:0000256" key="1">
    <source>
        <dbReference type="ARBA" id="ARBA00022491"/>
    </source>
</evidence>
<protein>
    <submittedName>
        <fullName evidence="7">AcrR family transcriptional regulator</fullName>
    </submittedName>
</protein>
<dbReference type="InterPro" id="IPR039538">
    <property type="entry name" value="BetI_C"/>
</dbReference>
<feature type="DNA-binding region" description="H-T-H motif" evidence="5">
    <location>
        <begin position="31"/>
        <end position="50"/>
    </location>
</feature>
<dbReference type="Proteomes" id="UP000754495">
    <property type="component" value="Unassembled WGS sequence"/>
</dbReference>
<name>A0ABX0SUR8_9PSEU</name>
<feature type="domain" description="HTH tetR-type" evidence="6">
    <location>
        <begin position="8"/>
        <end position="68"/>
    </location>
</feature>
<evidence type="ECO:0000256" key="2">
    <source>
        <dbReference type="ARBA" id="ARBA00023015"/>
    </source>
</evidence>
<dbReference type="Gene3D" id="1.10.357.10">
    <property type="entry name" value="Tetracycline Repressor, domain 2"/>
    <property type="match status" value="1"/>
</dbReference>
<dbReference type="InterPro" id="IPR036271">
    <property type="entry name" value="Tet_transcr_reg_TetR-rel_C_sf"/>
</dbReference>
<dbReference type="PANTHER" id="PTHR30055">
    <property type="entry name" value="HTH-TYPE TRANSCRIPTIONAL REGULATOR RUTR"/>
    <property type="match status" value="1"/>
</dbReference>
<dbReference type="EMBL" id="JAANOU010000001">
    <property type="protein sequence ID" value="NIH80703.1"/>
    <property type="molecule type" value="Genomic_DNA"/>
</dbReference>
<organism evidence="7 8">
    <name type="scientific">Amycolatopsis viridis</name>
    <dbReference type="NCBI Taxonomy" id="185678"/>
    <lineage>
        <taxon>Bacteria</taxon>
        <taxon>Bacillati</taxon>
        <taxon>Actinomycetota</taxon>
        <taxon>Actinomycetes</taxon>
        <taxon>Pseudonocardiales</taxon>
        <taxon>Pseudonocardiaceae</taxon>
        <taxon>Amycolatopsis</taxon>
    </lineage>
</organism>
<dbReference type="Pfam" id="PF13977">
    <property type="entry name" value="TetR_C_6"/>
    <property type="match status" value="1"/>
</dbReference>
<keyword evidence="8" id="KW-1185">Reference proteome</keyword>
<dbReference type="SUPFAM" id="SSF48498">
    <property type="entry name" value="Tetracyclin repressor-like, C-terminal domain"/>
    <property type="match status" value="1"/>
</dbReference>
<keyword evidence="2" id="KW-0805">Transcription regulation</keyword>
<evidence type="ECO:0000313" key="7">
    <source>
        <dbReference type="EMBL" id="NIH80703.1"/>
    </source>
</evidence>
<evidence type="ECO:0000256" key="5">
    <source>
        <dbReference type="PROSITE-ProRule" id="PRU00335"/>
    </source>
</evidence>
<dbReference type="SUPFAM" id="SSF46689">
    <property type="entry name" value="Homeodomain-like"/>
    <property type="match status" value="1"/>
</dbReference>
<accession>A0ABX0SUR8</accession>
<evidence type="ECO:0000259" key="6">
    <source>
        <dbReference type="PROSITE" id="PS50977"/>
    </source>
</evidence>
<gene>
    <name evidence="7" type="ORF">FHX46_003233</name>
</gene>
<sequence length="198" mass="22007">MPRPNVEAERREQILQAACHVIAEQGFRALRLADVAKAAGLSSGILHYYFTNKQDLVRAAFEQNVARSFARRTAILESDTDAVSKLRALVDAYLPADDETVESWHVWAELWVEAIHDPDLQDLNERAYGEWRRLIAGIVRDGQAAGQIGDADAVELANLLVAVLDGLALQVLAGSRNMTLARMRTTCQSFIDRVILPR</sequence>
<dbReference type="InterPro" id="IPR050109">
    <property type="entry name" value="HTH-type_TetR-like_transc_reg"/>
</dbReference>
<evidence type="ECO:0000313" key="8">
    <source>
        <dbReference type="Proteomes" id="UP000754495"/>
    </source>
</evidence>
<dbReference type="RefSeq" id="WP_167115338.1">
    <property type="nucleotide sequence ID" value="NZ_JAANOU010000001.1"/>
</dbReference>
<keyword evidence="3 5" id="KW-0238">DNA-binding</keyword>
<dbReference type="PROSITE" id="PS50977">
    <property type="entry name" value="HTH_TETR_2"/>
    <property type="match status" value="1"/>
</dbReference>
<reference evidence="7 8" key="1">
    <citation type="submission" date="2020-03" db="EMBL/GenBank/DDBJ databases">
        <title>Sequencing the genomes of 1000 actinobacteria strains.</title>
        <authorList>
            <person name="Klenk H.-P."/>
        </authorList>
    </citation>
    <scope>NUCLEOTIDE SEQUENCE [LARGE SCALE GENOMIC DNA]</scope>
    <source>
        <strain evidence="7 8">DSM 45668</strain>
    </source>
</reference>
<keyword evidence="4" id="KW-0804">Transcription</keyword>